<keyword evidence="4" id="KW-1185">Reference proteome</keyword>
<feature type="region of interest" description="Disordered" evidence="1">
    <location>
        <begin position="182"/>
        <end position="210"/>
    </location>
</feature>
<evidence type="ECO:0000313" key="3">
    <source>
        <dbReference type="EMBL" id="VVE56530.1"/>
    </source>
</evidence>
<evidence type="ECO:0000313" key="4">
    <source>
        <dbReference type="Proteomes" id="UP000414233"/>
    </source>
</evidence>
<dbReference type="EMBL" id="CABPRZ010000032">
    <property type="protein sequence ID" value="VVE56530.1"/>
    <property type="molecule type" value="Genomic_DNA"/>
</dbReference>
<accession>A0A5E4Z896</accession>
<dbReference type="InterPro" id="IPR013974">
    <property type="entry name" value="SAF"/>
</dbReference>
<dbReference type="InterPro" id="IPR031571">
    <property type="entry name" value="RcpC_dom"/>
</dbReference>
<evidence type="ECO:0000259" key="2">
    <source>
        <dbReference type="SMART" id="SM00858"/>
    </source>
</evidence>
<dbReference type="AlphaFoldDB" id="A0A5E4Z896"/>
<dbReference type="Proteomes" id="UP000414233">
    <property type="component" value="Unassembled WGS sequence"/>
</dbReference>
<reference evidence="3 4" key="1">
    <citation type="submission" date="2019-08" db="EMBL/GenBank/DDBJ databases">
        <authorList>
            <person name="Peeters C."/>
        </authorList>
    </citation>
    <scope>NUCLEOTIDE SEQUENCE [LARGE SCALE GENOMIC DNA]</scope>
    <source>
        <strain evidence="3 4">LMG 30175</strain>
    </source>
</reference>
<dbReference type="OrthoDB" id="8776995at2"/>
<proteinExistence type="predicted"/>
<sequence length="334" mass="33732">MNKATKILAAVLVVAGALLALFALRMGSTSPAVPAVTPQVAQTLTQRFPALVATHALDAGRPITAADIKLVTSDNPTANGFANPEDVVGRVPLVAVAAGAPITQNALARGIAMQLRSGERAVAIPVTEVVGAGNRIRPGDFVDVFFTMKTNATASVTTPADDQQARLLASRVRVLSYGPATLDDVTSPQANAPAPASGAPAQTNATPAANGVPPMPATAAVVAVPVADVNRLVLGTQQGKLTLALRSPGDETTPDVSLFPTTPPVLAARSNLSPEQKVALATPENQAYAGLATTALAGDPVRRPAARAPSGTRGEGGGHTVEVIRGAERGAAAF</sequence>
<dbReference type="SMART" id="SM00858">
    <property type="entry name" value="SAF"/>
    <property type="match status" value="1"/>
</dbReference>
<protein>
    <submittedName>
        <fullName evidence="3">Flp pilus assembly protein CpaB</fullName>
    </submittedName>
</protein>
<name>A0A5E4Z896_9BURK</name>
<dbReference type="CDD" id="cd11614">
    <property type="entry name" value="SAF_CpaB_FlgA_like"/>
    <property type="match status" value="1"/>
</dbReference>
<evidence type="ECO:0000256" key="1">
    <source>
        <dbReference type="SAM" id="MobiDB-lite"/>
    </source>
</evidence>
<dbReference type="Pfam" id="PF08666">
    <property type="entry name" value="SAF"/>
    <property type="match status" value="1"/>
</dbReference>
<dbReference type="Pfam" id="PF16976">
    <property type="entry name" value="RcpC"/>
    <property type="match status" value="1"/>
</dbReference>
<dbReference type="RefSeq" id="WP_150699746.1">
    <property type="nucleotide sequence ID" value="NZ_CABPRZ010000032.1"/>
</dbReference>
<dbReference type="NCBIfam" id="TIGR03177">
    <property type="entry name" value="pilus_cpaB"/>
    <property type="match status" value="1"/>
</dbReference>
<dbReference type="InterPro" id="IPR017592">
    <property type="entry name" value="Pilus_assmbl_Flp-typ_CpaB"/>
</dbReference>
<gene>
    <name evidence="3" type="ORF">PTE30175_05001</name>
</gene>
<dbReference type="Gene3D" id="3.90.1210.10">
    <property type="entry name" value="Antifreeze-like/N-acetylneuraminic acid synthase C-terminal domain"/>
    <property type="match status" value="1"/>
</dbReference>
<feature type="domain" description="SAF" evidence="2">
    <location>
        <begin position="48"/>
        <end position="108"/>
    </location>
</feature>
<organism evidence="3 4">
    <name type="scientific">Pandoraea terrae</name>
    <dbReference type="NCBI Taxonomy" id="1537710"/>
    <lineage>
        <taxon>Bacteria</taxon>
        <taxon>Pseudomonadati</taxon>
        <taxon>Pseudomonadota</taxon>
        <taxon>Betaproteobacteria</taxon>
        <taxon>Burkholderiales</taxon>
        <taxon>Burkholderiaceae</taxon>
        <taxon>Pandoraea</taxon>
    </lineage>
</organism>
<feature type="compositionally biased region" description="Low complexity" evidence="1">
    <location>
        <begin position="187"/>
        <end position="210"/>
    </location>
</feature>